<evidence type="ECO:0000256" key="1">
    <source>
        <dbReference type="ARBA" id="ARBA00004651"/>
    </source>
</evidence>
<feature type="transmembrane region" description="Helical" evidence="6">
    <location>
        <begin position="258"/>
        <end position="276"/>
    </location>
</feature>
<dbReference type="InterPro" id="IPR025857">
    <property type="entry name" value="MacB_PCD"/>
</dbReference>
<dbReference type="Pfam" id="PF12704">
    <property type="entry name" value="MacB_PCD"/>
    <property type="match status" value="1"/>
</dbReference>
<evidence type="ECO:0000256" key="2">
    <source>
        <dbReference type="ARBA" id="ARBA00022475"/>
    </source>
</evidence>
<feature type="domain" description="ABC3 transporter permease C-terminal" evidence="7">
    <location>
        <begin position="262"/>
        <end position="376"/>
    </location>
</feature>
<comment type="caution">
    <text evidence="9">The sequence shown here is derived from an EMBL/GenBank/DDBJ whole genome shotgun (WGS) entry which is preliminary data.</text>
</comment>
<keyword evidence="3 6" id="KW-0812">Transmembrane</keyword>
<feature type="domain" description="MacB-like periplasmic core" evidence="8">
    <location>
        <begin position="21"/>
        <end position="228"/>
    </location>
</feature>
<dbReference type="PANTHER" id="PTHR43738">
    <property type="entry name" value="ABC TRANSPORTER, MEMBRANE PROTEIN"/>
    <property type="match status" value="1"/>
</dbReference>
<keyword evidence="2" id="KW-1003">Cell membrane</keyword>
<dbReference type="InterPro" id="IPR003838">
    <property type="entry name" value="ABC3_permease_C"/>
</dbReference>
<evidence type="ECO:0000256" key="4">
    <source>
        <dbReference type="ARBA" id="ARBA00022989"/>
    </source>
</evidence>
<keyword evidence="5 6" id="KW-0472">Membrane</keyword>
<evidence type="ECO:0000259" key="8">
    <source>
        <dbReference type="Pfam" id="PF12704"/>
    </source>
</evidence>
<dbReference type="Proteomes" id="UP000445000">
    <property type="component" value="Unassembled WGS sequence"/>
</dbReference>
<accession>A0A829Y8B8</accession>
<comment type="subcellular location">
    <subcellularLocation>
        <location evidence="1">Cell membrane</location>
        <topology evidence="1">Multi-pass membrane protein</topology>
    </subcellularLocation>
</comment>
<gene>
    <name evidence="9" type="ORF">GCM10011487_08420</name>
</gene>
<keyword evidence="4 6" id="KW-1133">Transmembrane helix</keyword>
<dbReference type="AlphaFoldDB" id="A0A829Y8B8"/>
<keyword evidence="10" id="KW-1185">Reference proteome</keyword>
<dbReference type="Pfam" id="PF02687">
    <property type="entry name" value="FtsX"/>
    <property type="match status" value="1"/>
</dbReference>
<evidence type="ECO:0000313" key="9">
    <source>
        <dbReference type="EMBL" id="GFE78842.1"/>
    </source>
</evidence>
<name>A0A829Y8B8_9GAMM</name>
<evidence type="ECO:0000313" key="10">
    <source>
        <dbReference type="Proteomes" id="UP000445000"/>
    </source>
</evidence>
<dbReference type="EMBL" id="BLJN01000001">
    <property type="protein sequence ID" value="GFE78842.1"/>
    <property type="molecule type" value="Genomic_DNA"/>
</dbReference>
<evidence type="ECO:0000256" key="5">
    <source>
        <dbReference type="ARBA" id="ARBA00023136"/>
    </source>
</evidence>
<dbReference type="PANTHER" id="PTHR43738:SF3">
    <property type="entry name" value="ABC TRANSPORTER PERMEASE"/>
    <property type="match status" value="1"/>
</dbReference>
<feature type="transmembrane region" description="Helical" evidence="6">
    <location>
        <begin position="20"/>
        <end position="38"/>
    </location>
</feature>
<dbReference type="InterPro" id="IPR051125">
    <property type="entry name" value="ABC-4/HrtB_transporter"/>
</dbReference>
<evidence type="ECO:0000256" key="3">
    <source>
        <dbReference type="ARBA" id="ARBA00022692"/>
    </source>
</evidence>
<proteinExistence type="predicted"/>
<dbReference type="RefSeq" id="WP_161810690.1">
    <property type="nucleotide sequence ID" value="NZ_BLJN01000001.1"/>
</dbReference>
<dbReference type="GO" id="GO:0005886">
    <property type="term" value="C:plasma membrane"/>
    <property type="evidence" value="ECO:0007669"/>
    <property type="project" value="UniProtKB-SubCell"/>
</dbReference>
<sequence>MKYFSLVWAGLWRKKTRTVFTMISIVIAFLLFGLLQGINQGFSTALSRLDVDRLYVTARTGMTDGMPISYLPRIRNVAGVRAVSMWAYFGGYYQDARNPVPAFATDAVELMKVYKEIKIRPEYIEAMAKTRTGALIGDALAAKHGWKVGDRVPIGTSIWTNKSGSNTWEFDIVGTFDSSAYGAGFPSFYLNYSYFDEARQFGTGQVHYYIVSLQDPKQAQRVSREIDDMFANSSVETRTQTESALAQSQLKQLGDINFIANAIVGAVLFTLLFLTANTMMQSVRERTSELAVLKTLGYSDTKVLILVLTESLLLCLFAAAVGIGLAALVFESPALQTLFGNFSMPLFVASMGAGIAVFVAFVSGFPPAWRARQLNIVDALAGR</sequence>
<protein>
    <submittedName>
        <fullName evidence="9">Membrane protein</fullName>
    </submittedName>
</protein>
<organism evidence="9 10">
    <name type="scientific">Steroidobacter agaridevorans</name>
    <dbReference type="NCBI Taxonomy" id="2695856"/>
    <lineage>
        <taxon>Bacteria</taxon>
        <taxon>Pseudomonadati</taxon>
        <taxon>Pseudomonadota</taxon>
        <taxon>Gammaproteobacteria</taxon>
        <taxon>Steroidobacterales</taxon>
        <taxon>Steroidobacteraceae</taxon>
        <taxon>Steroidobacter</taxon>
    </lineage>
</organism>
<evidence type="ECO:0000256" key="6">
    <source>
        <dbReference type="SAM" id="Phobius"/>
    </source>
</evidence>
<feature type="transmembrane region" description="Helical" evidence="6">
    <location>
        <begin position="303"/>
        <end position="330"/>
    </location>
</feature>
<evidence type="ECO:0000259" key="7">
    <source>
        <dbReference type="Pfam" id="PF02687"/>
    </source>
</evidence>
<feature type="transmembrane region" description="Helical" evidence="6">
    <location>
        <begin position="342"/>
        <end position="365"/>
    </location>
</feature>
<reference evidence="10" key="1">
    <citation type="submission" date="2020-01" db="EMBL/GenBank/DDBJ databases">
        <title>'Steroidobacter agaridevorans' sp. nov., agar-degrading bacteria isolated from rhizosphere soils.</title>
        <authorList>
            <person name="Ikenaga M."/>
            <person name="Kataoka M."/>
            <person name="Murouchi A."/>
            <person name="Katsuragi S."/>
            <person name="Sakai M."/>
        </authorList>
    </citation>
    <scope>NUCLEOTIDE SEQUENCE [LARGE SCALE GENOMIC DNA]</scope>
    <source>
        <strain evidence="10">YU21-B</strain>
    </source>
</reference>